<dbReference type="EMBL" id="VOOS01000005">
    <property type="protein sequence ID" value="TXB64332.1"/>
    <property type="molecule type" value="Genomic_DNA"/>
</dbReference>
<evidence type="ECO:0000256" key="11">
    <source>
        <dbReference type="HAMAP-Rule" id="MF_01393"/>
    </source>
</evidence>
<protein>
    <recommendedName>
        <fullName evidence="11 12">ATP synthase subunit a</fullName>
    </recommendedName>
    <alternativeName>
        <fullName evidence="11">ATP synthase F0 sector subunit a</fullName>
    </alternativeName>
    <alternativeName>
        <fullName evidence="11">F-ATPase subunit 6</fullName>
    </alternativeName>
</protein>
<evidence type="ECO:0000256" key="1">
    <source>
        <dbReference type="ARBA" id="ARBA00004141"/>
    </source>
</evidence>
<dbReference type="PANTHER" id="PTHR11410:SF0">
    <property type="entry name" value="ATP SYNTHASE SUBUNIT A"/>
    <property type="match status" value="1"/>
</dbReference>
<name>A0A5C6RSP2_9FLAO</name>
<keyword evidence="6 11" id="KW-0375">Hydrogen ion transport</keyword>
<keyword evidence="15" id="KW-1185">Reference proteome</keyword>
<dbReference type="InterPro" id="IPR035908">
    <property type="entry name" value="F0_ATP_A_sf"/>
</dbReference>
<evidence type="ECO:0000256" key="8">
    <source>
        <dbReference type="ARBA" id="ARBA00023065"/>
    </source>
</evidence>
<dbReference type="AlphaFoldDB" id="A0A5C6RSP2"/>
<keyword evidence="4 11" id="KW-0138">CF(0)</keyword>
<feature type="transmembrane region" description="Helical" evidence="11">
    <location>
        <begin position="337"/>
        <end position="364"/>
    </location>
</feature>
<evidence type="ECO:0000256" key="7">
    <source>
        <dbReference type="ARBA" id="ARBA00022989"/>
    </source>
</evidence>
<dbReference type="SUPFAM" id="SSF81336">
    <property type="entry name" value="F1F0 ATP synthase subunit A"/>
    <property type="match status" value="1"/>
</dbReference>
<feature type="transmembrane region" description="Helical" evidence="11">
    <location>
        <begin position="216"/>
        <end position="237"/>
    </location>
</feature>
<dbReference type="GO" id="GO:0005886">
    <property type="term" value="C:plasma membrane"/>
    <property type="evidence" value="ECO:0007669"/>
    <property type="project" value="UniProtKB-SubCell"/>
</dbReference>
<dbReference type="GO" id="GO:0046933">
    <property type="term" value="F:proton-transporting ATP synthase activity, rotational mechanism"/>
    <property type="evidence" value="ECO:0007669"/>
    <property type="project" value="UniProtKB-UniRule"/>
</dbReference>
<reference evidence="14 15" key="1">
    <citation type="submission" date="2019-08" db="EMBL/GenBank/DDBJ databases">
        <title>Genome of Vicingus serpentipes NCIMB 15042.</title>
        <authorList>
            <person name="Bowman J.P."/>
        </authorList>
    </citation>
    <scope>NUCLEOTIDE SEQUENCE [LARGE SCALE GENOMIC DNA]</scope>
    <source>
        <strain evidence="14 15">NCIMB 15042</strain>
    </source>
</reference>
<dbReference type="CDD" id="cd00310">
    <property type="entry name" value="ATP-synt_Fo_a_6"/>
    <property type="match status" value="1"/>
</dbReference>
<dbReference type="Gene3D" id="1.20.120.220">
    <property type="entry name" value="ATP synthase, F0 complex, subunit A"/>
    <property type="match status" value="1"/>
</dbReference>
<feature type="chain" id="PRO_5022778324" description="ATP synthase subunit a" evidence="13">
    <location>
        <begin position="26"/>
        <end position="372"/>
    </location>
</feature>
<dbReference type="Pfam" id="PF00119">
    <property type="entry name" value="ATP-synt_A"/>
    <property type="match status" value="1"/>
</dbReference>
<dbReference type="Proteomes" id="UP000321721">
    <property type="component" value="Unassembled WGS sequence"/>
</dbReference>
<feature type="transmembrane region" description="Helical" evidence="11">
    <location>
        <begin position="304"/>
        <end position="325"/>
    </location>
</feature>
<proteinExistence type="inferred from homology"/>
<dbReference type="OrthoDB" id="9809130at2"/>
<feature type="signal peptide" evidence="13">
    <location>
        <begin position="1"/>
        <end position="25"/>
    </location>
</feature>
<evidence type="ECO:0000313" key="14">
    <source>
        <dbReference type="EMBL" id="TXB64332.1"/>
    </source>
</evidence>
<dbReference type="InterPro" id="IPR000568">
    <property type="entry name" value="ATP_synth_F0_asu"/>
</dbReference>
<keyword evidence="5 11" id="KW-0812">Transmembrane</keyword>
<keyword evidence="11" id="KW-1003">Cell membrane</keyword>
<comment type="subcellular location">
    <subcellularLocation>
        <location evidence="11 12">Cell membrane</location>
        <topology evidence="11 12">Multi-pass membrane protein</topology>
    </subcellularLocation>
    <subcellularLocation>
        <location evidence="1">Membrane</location>
        <topology evidence="1">Multi-pass membrane protein</topology>
    </subcellularLocation>
</comment>
<evidence type="ECO:0000256" key="2">
    <source>
        <dbReference type="ARBA" id="ARBA00006810"/>
    </source>
</evidence>
<accession>A0A5C6RSP2</accession>
<organism evidence="14 15">
    <name type="scientific">Vicingus serpentipes</name>
    <dbReference type="NCBI Taxonomy" id="1926625"/>
    <lineage>
        <taxon>Bacteria</taxon>
        <taxon>Pseudomonadati</taxon>
        <taxon>Bacteroidota</taxon>
        <taxon>Flavobacteriia</taxon>
        <taxon>Flavobacteriales</taxon>
        <taxon>Vicingaceae</taxon>
        <taxon>Vicingus</taxon>
    </lineage>
</organism>
<keyword evidence="13" id="KW-0732">Signal</keyword>
<dbReference type="PANTHER" id="PTHR11410">
    <property type="entry name" value="ATP SYNTHASE SUBUNIT A"/>
    <property type="match status" value="1"/>
</dbReference>
<keyword evidence="8 11" id="KW-0406">Ion transport</keyword>
<evidence type="ECO:0000256" key="5">
    <source>
        <dbReference type="ARBA" id="ARBA00022692"/>
    </source>
</evidence>
<feature type="transmembrane region" description="Helical" evidence="11">
    <location>
        <begin position="149"/>
        <end position="168"/>
    </location>
</feature>
<evidence type="ECO:0000256" key="9">
    <source>
        <dbReference type="ARBA" id="ARBA00023136"/>
    </source>
</evidence>
<evidence type="ECO:0000256" key="12">
    <source>
        <dbReference type="RuleBase" id="RU000483"/>
    </source>
</evidence>
<dbReference type="InterPro" id="IPR045083">
    <property type="entry name" value="ATP_synth_F0_asu_bact/mt"/>
</dbReference>
<keyword evidence="9 11" id="KW-0472">Membrane</keyword>
<dbReference type="GO" id="GO:0045259">
    <property type="term" value="C:proton-transporting ATP synthase complex"/>
    <property type="evidence" value="ECO:0007669"/>
    <property type="project" value="UniProtKB-KW"/>
</dbReference>
<dbReference type="NCBIfam" id="TIGR01131">
    <property type="entry name" value="ATP_synt_6_or_A"/>
    <property type="match status" value="1"/>
</dbReference>
<keyword evidence="3 11" id="KW-0813">Transport</keyword>
<keyword evidence="10 11" id="KW-0066">ATP synthesis</keyword>
<keyword evidence="7 11" id="KW-1133">Transmembrane helix</keyword>
<dbReference type="HAMAP" id="MF_01393">
    <property type="entry name" value="ATP_synth_a_bact"/>
    <property type="match status" value="1"/>
</dbReference>
<dbReference type="RefSeq" id="WP_147101599.1">
    <property type="nucleotide sequence ID" value="NZ_VOOS01000005.1"/>
</dbReference>
<evidence type="ECO:0000313" key="15">
    <source>
        <dbReference type="Proteomes" id="UP000321721"/>
    </source>
</evidence>
<evidence type="ECO:0000256" key="10">
    <source>
        <dbReference type="ARBA" id="ARBA00023310"/>
    </source>
</evidence>
<evidence type="ECO:0000256" key="3">
    <source>
        <dbReference type="ARBA" id="ARBA00022448"/>
    </source>
</evidence>
<sequence>MLKNNTIKSVLFALLTLVYVSSINAETSHEADVNHEENHEVASEKEGYDPIPVIMHHIADAHDWHFFDYNGHSYSMPLPVILWTENGLVTFMSSEFHHDDSGHHIVEKNGMNFVKSHEKIYQLEAGATKAEFDEAHHISNGVRPIDLSITKNIFSMLMSVFIILFVFLKTAGHYAKNGAVAPKGIASFMEPIIVFVRDDIAKINIGEKKYMKFMPYLLTVFFFIWFNNLLGLIPWIGGANLTGNIAVTLVLATFTLIITNINGNKEYWGHIFWMPGAPWPVKILLMPIELVGVLTKPFALMIRLFANMTAGHIVVLSLISLIFIFESVGMSAVSVPFALFISVLELLVAFLQAYVFTMLSALFIGTAVAEHH</sequence>
<evidence type="ECO:0000256" key="4">
    <source>
        <dbReference type="ARBA" id="ARBA00022547"/>
    </source>
</evidence>
<dbReference type="PRINTS" id="PR00123">
    <property type="entry name" value="ATPASEA"/>
</dbReference>
<comment type="caution">
    <text evidence="14">The sequence shown here is derived from an EMBL/GenBank/DDBJ whole genome shotgun (WGS) entry which is preliminary data.</text>
</comment>
<feature type="transmembrane region" description="Helical" evidence="11">
    <location>
        <begin position="243"/>
        <end position="261"/>
    </location>
</feature>
<evidence type="ECO:0000256" key="13">
    <source>
        <dbReference type="SAM" id="SignalP"/>
    </source>
</evidence>
<gene>
    <name evidence="11 14" type="primary">atpB</name>
    <name evidence="14" type="ORF">FRY74_11105</name>
</gene>
<evidence type="ECO:0000256" key="6">
    <source>
        <dbReference type="ARBA" id="ARBA00022781"/>
    </source>
</evidence>
<comment type="similarity">
    <text evidence="2 11 12">Belongs to the ATPase A chain family.</text>
</comment>
<comment type="function">
    <text evidence="11 12">Key component of the proton channel; it plays a direct role in the translocation of protons across the membrane.</text>
</comment>